<accession>A0ABW5SHD3</accession>
<dbReference type="Pfam" id="PF25917">
    <property type="entry name" value="BSH_RND"/>
    <property type="match status" value="1"/>
</dbReference>
<feature type="domain" description="Multidrug resistance protein MdtA-like beta-barrel" evidence="4">
    <location>
        <begin position="223"/>
        <end position="272"/>
    </location>
</feature>
<dbReference type="Gene3D" id="2.40.420.20">
    <property type="match status" value="1"/>
</dbReference>
<dbReference type="NCBIfam" id="TIGR01730">
    <property type="entry name" value="RND_mfp"/>
    <property type="match status" value="1"/>
</dbReference>
<dbReference type="Gene3D" id="1.10.287.470">
    <property type="entry name" value="Helix hairpin bin"/>
    <property type="match status" value="1"/>
</dbReference>
<evidence type="ECO:0000259" key="4">
    <source>
        <dbReference type="Pfam" id="PF25944"/>
    </source>
</evidence>
<sequence>MKNNKIPFGFAILMAIILGSCKENTSAGPGTMGPKQVPVTKAITKTLTGYQTYPVSIEGTINSQVRPKVTGYITQVKVDEGQQVKAGEVLFRLETESLSQDAQAAKANVNAAQVEVNKLKPLVEKNIISAVQLETAKAKLAQAKANYNSVSASIGYATIKSPVNGYVGSINYRNGALVSPNDVLTTVSQTDNVYAFFSMNEKQYLDFIANAEGKDLQDKIDNFLPVKLRLANDEIYSESGKIETVSGQINKQTGTVSFRAQFPNSNRILSNGNSGKILIPQKYENKVVIPESSSFERQGKVYVFGVQGDTSAVEKPIEVLDRVSNLIVVKKGIKEGDSFVAKGTGQLRNNMPIKPMLVPFDSIAKPIETIFK</sequence>
<organism evidence="5 6">
    <name type="scientific">Mesonia sediminis</name>
    <dbReference type="NCBI Taxonomy" id="1703946"/>
    <lineage>
        <taxon>Bacteria</taxon>
        <taxon>Pseudomonadati</taxon>
        <taxon>Bacteroidota</taxon>
        <taxon>Flavobacteriia</taxon>
        <taxon>Flavobacteriales</taxon>
        <taxon>Flavobacteriaceae</taxon>
        <taxon>Mesonia</taxon>
    </lineage>
</organism>
<comment type="similarity">
    <text evidence="1">Belongs to the membrane fusion protein (MFP) (TC 8.A.1) family.</text>
</comment>
<evidence type="ECO:0000259" key="3">
    <source>
        <dbReference type="Pfam" id="PF25917"/>
    </source>
</evidence>
<gene>
    <name evidence="5" type="ORF">ACFSQ0_08980</name>
</gene>
<dbReference type="PROSITE" id="PS51257">
    <property type="entry name" value="PROKAR_LIPOPROTEIN"/>
    <property type="match status" value="1"/>
</dbReference>
<name>A0ABW5SHD3_9FLAO</name>
<dbReference type="Proteomes" id="UP001597357">
    <property type="component" value="Unassembled WGS sequence"/>
</dbReference>
<keyword evidence="2" id="KW-0175">Coiled coil</keyword>
<evidence type="ECO:0000256" key="1">
    <source>
        <dbReference type="ARBA" id="ARBA00009477"/>
    </source>
</evidence>
<dbReference type="PANTHER" id="PTHR30158">
    <property type="entry name" value="ACRA/E-RELATED COMPONENT OF DRUG EFFLUX TRANSPORTER"/>
    <property type="match status" value="1"/>
</dbReference>
<keyword evidence="6" id="KW-1185">Reference proteome</keyword>
<proteinExistence type="inferred from homology"/>
<dbReference type="RefSeq" id="WP_379047164.1">
    <property type="nucleotide sequence ID" value="NZ_JBHULZ010000041.1"/>
</dbReference>
<dbReference type="InterPro" id="IPR058626">
    <property type="entry name" value="MdtA-like_b-barrel"/>
</dbReference>
<protein>
    <submittedName>
        <fullName evidence="5">Efflux RND transporter periplasmic adaptor subunit</fullName>
    </submittedName>
</protein>
<dbReference type="Pfam" id="PF25944">
    <property type="entry name" value="Beta-barrel_RND"/>
    <property type="match status" value="1"/>
</dbReference>
<dbReference type="SUPFAM" id="SSF111369">
    <property type="entry name" value="HlyD-like secretion proteins"/>
    <property type="match status" value="1"/>
</dbReference>
<dbReference type="PANTHER" id="PTHR30158:SF23">
    <property type="entry name" value="MULTIDRUG RESISTANCE PROTEIN MEXA"/>
    <property type="match status" value="1"/>
</dbReference>
<dbReference type="Gene3D" id="2.40.30.170">
    <property type="match status" value="1"/>
</dbReference>
<dbReference type="EMBL" id="JBHULZ010000041">
    <property type="protein sequence ID" value="MFD2698122.1"/>
    <property type="molecule type" value="Genomic_DNA"/>
</dbReference>
<feature type="coiled-coil region" evidence="2">
    <location>
        <begin position="95"/>
        <end position="153"/>
    </location>
</feature>
<evidence type="ECO:0000313" key="6">
    <source>
        <dbReference type="Proteomes" id="UP001597357"/>
    </source>
</evidence>
<evidence type="ECO:0000256" key="2">
    <source>
        <dbReference type="SAM" id="Coils"/>
    </source>
</evidence>
<comment type="caution">
    <text evidence="5">The sequence shown here is derived from an EMBL/GenBank/DDBJ whole genome shotgun (WGS) entry which is preliminary data.</text>
</comment>
<dbReference type="InterPro" id="IPR058625">
    <property type="entry name" value="MdtA-like_BSH"/>
</dbReference>
<reference evidence="6" key="1">
    <citation type="journal article" date="2019" name="Int. J. Syst. Evol. Microbiol.">
        <title>The Global Catalogue of Microorganisms (GCM) 10K type strain sequencing project: providing services to taxonomists for standard genome sequencing and annotation.</title>
        <authorList>
            <consortium name="The Broad Institute Genomics Platform"/>
            <consortium name="The Broad Institute Genome Sequencing Center for Infectious Disease"/>
            <person name="Wu L."/>
            <person name="Ma J."/>
        </authorList>
    </citation>
    <scope>NUCLEOTIDE SEQUENCE [LARGE SCALE GENOMIC DNA]</scope>
    <source>
        <strain evidence="6">KCTC 42255</strain>
    </source>
</reference>
<dbReference type="Gene3D" id="2.40.50.100">
    <property type="match status" value="1"/>
</dbReference>
<evidence type="ECO:0000313" key="5">
    <source>
        <dbReference type="EMBL" id="MFD2698122.1"/>
    </source>
</evidence>
<dbReference type="InterPro" id="IPR006143">
    <property type="entry name" value="RND_pump_MFP"/>
</dbReference>
<feature type="domain" description="Multidrug resistance protein MdtA-like barrel-sandwich hybrid" evidence="3">
    <location>
        <begin position="64"/>
        <end position="184"/>
    </location>
</feature>